<dbReference type="RefSeq" id="WP_143287298.1">
    <property type="nucleotide sequence ID" value="NZ_FUYH01000022.1"/>
</dbReference>
<sequence length="143" mass="17017">MDNEKLFEFMEKMYADLKSSQEKMYVELKSSQEKMYVEMQQGFKDVNGRIDGLEKEVKKINFTMENDIKPKISVLFEGYSSNKEETERKLEEIIKEQRETKEILTLSIKSLSEDIKNLNEKMDKVEKVTMKNTYDVEYLKLAK</sequence>
<proteinExistence type="predicted"/>
<evidence type="ECO:0000313" key="2">
    <source>
        <dbReference type="EMBL" id="SKA96729.1"/>
    </source>
</evidence>
<feature type="coiled-coil region" evidence="1">
    <location>
        <begin position="76"/>
        <end position="128"/>
    </location>
</feature>
<protein>
    <submittedName>
        <fullName evidence="2">Uncharacterized protein</fullName>
    </submittedName>
</protein>
<name>A0A1T4Y4M0_9CLOT</name>
<reference evidence="3" key="1">
    <citation type="submission" date="2017-02" db="EMBL/GenBank/DDBJ databases">
        <authorList>
            <person name="Varghese N."/>
            <person name="Submissions S."/>
        </authorList>
    </citation>
    <scope>NUCLEOTIDE SEQUENCE [LARGE SCALE GENOMIC DNA]</scope>
    <source>
        <strain evidence="3">USBA 833</strain>
    </source>
</reference>
<keyword evidence="1" id="KW-0175">Coiled coil</keyword>
<dbReference type="EMBL" id="FUYH01000022">
    <property type="protein sequence ID" value="SKA96729.1"/>
    <property type="molecule type" value="Genomic_DNA"/>
</dbReference>
<keyword evidence="3" id="KW-1185">Reference proteome</keyword>
<evidence type="ECO:0000256" key="1">
    <source>
        <dbReference type="SAM" id="Coils"/>
    </source>
</evidence>
<evidence type="ECO:0000313" key="3">
    <source>
        <dbReference type="Proteomes" id="UP000190105"/>
    </source>
</evidence>
<gene>
    <name evidence="2" type="ORF">SAMN05443428_12225</name>
</gene>
<dbReference type="Proteomes" id="UP000190105">
    <property type="component" value="Unassembled WGS sequence"/>
</dbReference>
<dbReference type="AlphaFoldDB" id="A0A1T4Y4M0"/>
<dbReference type="OrthoDB" id="1920060at2"/>
<organism evidence="2 3">
    <name type="scientific">Caloramator quimbayensis</name>
    <dbReference type="NCBI Taxonomy" id="1147123"/>
    <lineage>
        <taxon>Bacteria</taxon>
        <taxon>Bacillati</taxon>
        <taxon>Bacillota</taxon>
        <taxon>Clostridia</taxon>
        <taxon>Eubacteriales</taxon>
        <taxon>Clostridiaceae</taxon>
        <taxon>Caloramator</taxon>
    </lineage>
</organism>
<accession>A0A1T4Y4M0</accession>
<dbReference type="STRING" id="1147123.SAMN05443428_12225"/>